<dbReference type="Pfam" id="PF24157">
    <property type="entry name" value="DUF7408"/>
    <property type="match status" value="1"/>
</dbReference>
<feature type="domain" description="DUF7408" evidence="2">
    <location>
        <begin position="190"/>
        <end position="311"/>
    </location>
</feature>
<dbReference type="SUPFAM" id="SSF52317">
    <property type="entry name" value="Class I glutamine amidotransferase-like"/>
    <property type="match status" value="1"/>
</dbReference>
<evidence type="ECO:0000313" key="4">
    <source>
        <dbReference type="Proteomes" id="UP001300012"/>
    </source>
</evidence>
<dbReference type="RefSeq" id="WP_258217020.1">
    <property type="nucleotide sequence ID" value="NZ_JANQBD010000028.1"/>
</dbReference>
<reference evidence="3 4" key="1">
    <citation type="submission" date="2022-08" db="EMBL/GenBank/DDBJ databases">
        <title>Paenibacillus endoradicis sp. nov., Paenibacillus radicibacter sp. nov and Paenibacillus pararadicis sp. nov., three cold-adapted plant growth-promoting bacteria isolated from root of Larix gmelinii in Great Khingan.</title>
        <authorList>
            <person name="Xue H."/>
        </authorList>
    </citation>
    <scope>NUCLEOTIDE SEQUENCE [LARGE SCALE GENOMIC DNA]</scope>
    <source>
        <strain evidence="3 4">N5-1-1-5</strain>
    </source>
</reference>
<keyword evidence="1" id="KW-0812">Transmembrane</keyword>
<accession>A0ABT1YQL0</accession>
<dbReference type="InterPro" id="IPR029062">
    <property type="entry name" value="Class_I_gatase-like"/>
</dbReference>
<keyword evidence="1" id="KW-0472">Membrane</keyword>
<keyword evidence="1" id="KW-1133">Transmembrane helix</keyword>
<dbReference type="InterPro" id="IPR055831">
    <property type="entry name" value="DUF7408"/>
</dbReference>
<comment type="caution">
    <text evidence="3">The sequence shown here is derived from an EMBL/GenBank/DDBJ whole genome shotgun (WGS) entry which is preliminary data.</text>
</comment>
<dbReference type="EMBL" id="JANQBD010000028">
    <property type="protein sequence ID" value="MCR8635471.1"/>
    <property type="molecule type" value="Genomic_DNA"/>
</dbReference>
<evidence type="ECO:0000259" key="2">
    <source>
        <dbReference type="Pfam" id="PF24157"/>
    </source>
</evidence>
<organism evidence="3 4">
    <name type="scientific">Paenibacillus radicis</name>
    <name type="common">ex Xue et al. 2023</name>
    <dbReference type="NCBI Taxonomy" id="2972489"/>
    <lineage>
        <taxon>Bacteria</taxon>
        <taxon>Bacillati</taxon>
        <taxon>Bacillota</taxon>
        <taxon>Bacilli</taxon>
        <taxon>Bacillales</taxon>
        <taxon>Paenibacillaceae</taxon>
        <taxon>Paenibacillus</taxon>
    </lineage>
</organism>
<feature type="transmembrane region" description="Helical" evidence="1">
    <location>
        <begin position="371"/>
        <end position="393"/>
    </location>
</feature>
<keyword evidence="4" id="KW-1185">Reference proteome</keyword>
<name>A0ABT1YQL0_9BACL</name>
<evidence type="ECO:0000313" key="3">
    <source>
        <dbReference type="EMBL" id="MCR8635471.1"/>
    </source>
</evidence>
<dbReference type="Proteomes" id="UP001300012">
    <property type="component" value="Unassembled WGS sequence"/>
</dbReference>
<feature type="transmembrane region" description="Helical" evidence="1">
    <location>
        <begin position="400"/>
        <end position="421"/>
    </location>
</feature>
<protein>
    <recommendedName>
        <fullName evidence="2">DUF7408 domain-containing protein</fullName>
    </recommendedName>
</protein>
<evidence type="ECO:0000256" key="1">
    <source>
        <dbReference type="SAM" id="Phobius"/>
    </source>
</evidence>
<dbReference type="Gene3D" id="3.40.50.880">
    <property type="match status" value="1"/>
</dbReference>
<proteinExistence type="predicted"/>
<sequence>MVLDREKKRLTLWMGIMVVVLCVCSLLWIRPAAAAGSIELQMEAGYDGKIKDGQWFPVKFTVTNPSEDVSGDLVVQMVNPMGGSDATYIKHIDLPKQTTKVVWMSLPGMSYNSKNNVIKFYKGDLSKGEIVPITKGNDYIAATPTQSVQVGVLARDPDTLNFLSLLQSKNIAVSVIHLKPEQLPGESVMLESLDVLALNDFASDQLKEDQVTAITSWVNRGGTLVLAGGAGYPKTAKAFESLSPVTYTGTTSLSGLSSLEQASGKELKLGEPFTVSTSGLRSGEIITQEKQLPLFARKNTGSGEVWYVAYDLALNPVASWNGNPELWEKVIQGHSGPTNMKRGRPGYSFMNQFMEVQYALDFFPSLVSPSFFLLLIVFLIYVILVAPFLYLLLKKMDKREWAWIIIPAFSILSSAVIFMIGSSDKSSTLIHTLNTLELNGSGQGQRTSATAVFVPRGGNYELEVPKAARTVLANTNQGFGSNGQLTGISDQHIRLDAEKTRIGWSDVPYWSVRKAWVQNDEVEQLGKFEVNMTLDSTGLKGEIANATKSDLNDINIIINRSVYNVGELKVGEKKPIALTSPTNINNGNFDYGYLLFNNPNGMNGGMIYRNGNGNMDTHERERQMINSYMNNSSKGMNQGKPVVIGWSKDKQSLFKVNGKEANSDQLNLWVQAVDFQVVQGDKISIPAGYISPVIAANNTNQLFMEPNGMVVIGNGSVTFEYALPRIQGASYTKLDMRMPGGAGVPQFLTLELWNGEKQDWEPLDLRTPVEKKDRLSAYIIDGGTTIRMKATTTQQFGFQFPEVALEGTVRQ</sequence>
<gene>
    <name evidence="3" type="ORF">NV381_30130</name>
</gene>